<dbReference type="EMBL" id="CAADIF010000002">
    <property type="protein sequence ID" value="VFR58424.1"/>
    <property type="molecule type" value="Genomic_DNA"/>
</dbReference>
<sequence length="74" mass="8310">MTVDIKLQPEGLYAWSEIAPFVGVGRSTWMRYVLAKTAPQPVRLGARCTRYRGGDVLAWIKGPSTYRPPETEVN</sequence>
<gene>
    <name evidence="1" type="ORF">ANK1_2816</name>
    <name evidence="2" type="ORF">ANK2_2816</name>
</gene>
<evidence type="ECO:0000313" key="1">
    <source>
        <dbReference type="EMBL" id="VFR39720.1"/>
    </source>
</evidence>
<dbReference type="AlphaFoldDB" id="A0A484S726"/>
<reference evidence="2" key="1">
    <citation type="submission" date="2019-03" db="EMBL/GenBank/DDBJ databases">
        <authorList>
            <person name="Danneels B."/>
        </authorList>
    </citation>
    <scope>NUCLEOTIDE SEQUENCE</scope>
</reference>
<evidence type="ECO:0000313" key="2">
    <source>
        <dbReference type="EMBL" id="VFR58424.1"/>
    </source>
</evidence>
<accession>A0A484S726</accession>
<proteinExistence type="predicted"/>
<protein>
    <submittedName>
        <fullName evidence="2">Uncharacterized protein</fullName>
    </submittedName>
</protein>
<dbReference type="EMBL" id="CAADIA010000013">
    <property type="protein sequence ID" value="VFR39720.1"/>
    <property type="molecule type" value="Genomic_DNA"/>
</dbReference>
<name>A0A484S726_9ZZZZ</name>
<organism evidence="2">
    <name type="scientific">plant metagenome</name>
    <dbReference type="NCBI Taxonomy" id="1297885"/>
    <lineage>
        <taxon>unclassified sequences</taxon>
        <taxon>metagenomes</taxon>
        <taxon>organismal metagenomes</taxon>
    </lineage>
</organism>